<accession>M2ADM8</accession>
<reference evidence="1" key="1">
    <citation type="submission" date="2012-11" db="EMBL/GenBank/DDBJ databases">
        <title>Permanent draft genomes of Rhodopirellula europaea strain SH398 and 6C.</title>
        <authorList>
            <person name="Richter M."/>
            <person name="Richter-Heitmann T."/>
            <person name="Frank C."/>
            <person name="Harder J."/>
            <person name="Glockner F.O."/>
        </authorList>
    </citation>
    <scope>NUCLEOTIDE SEQUENCE</scope>
    <source>
        <strain evidence="1">6C</strain>
    </source>
</reference>
<dbReference type="PATRIC" id="fig|1263867.3.peg.4349"/>
<comment type="caution">
    <text evidence="1">The sequence shown here is derived from an EMBL/GenBank/DDBJ whole genome shotgun (WGS) entry which is preliminary data.</text>
</comment>
<sequence length="67" mass="7576">MLLLSEAVLALDVRMVSRGTIGFHRHSGQHHNGPIEDRIHRNIVLKFDSVGSQQHVLEAARSHWSRA</sequence>
<evidence type="ECO:0000313" key="1">
    <source>
        <dbReference type="EMBL" id="EMB15200.1"/>
    </source>
</evidence>
<dbReference type="Proteomes" id="UP000011529">
    <property type="component" value="Unassembled WGS sequence"/>
</dbReference>
<dbReference type="EMBL" id="ANMO01000186">
    <property type="protein sequence ID" value="EMB15200.1"/>
    <property type="molecule type" value="Genomic_DNA"/>
</dbReference>
<proteinExistence type="predicted"/>
<gene>
    <name evidence="1" type="ORF">RE6C_04060</name>
</gene>
<keyword evidence="2" id="KW-1185">Reference proteome</keyword>
<reference evidence="1" key="2">
    <citation type="journal article" date="2013" name="Mar. Genomics">
        <title>Expression of sulfatases in Rhodopirellula baltica and the diversity of sulfatases in the genus Rhodopirellula.</title>
        <authorList>
            <person name="Wegner C.E."/>
            <person name="Richter-Heitmann T."/>
            <person name="Klindworth A."/>
            <person name="Klockow C."/>
            <person name="Richter M."/>
            <person name="Achstetter T."/>
            <person name="Glockner F.O."/>
            <person name="Harder J."/>
        </authorList>
    </citation>
    <scope>NUCLEOTIDE SEQUENCE [LARGE SCALE GENOMIC DNA]</scope>
    <source>
        <strain evidence="1">6C</strain>
    </source>
</reference>
<protein>
    <submittedName>
        <fullName evidence="1">Uncharacterized protein</fullName>
    </submittedName>
</protein>
<evidence type="ECO:0000313" key="2">
    <source>
        <dbReference type="Proteomes" id="UP000011529"/>
    </source>
</evidence>
<name>M2ADM8_9BACT</name>
<organism evidence="1 2">
    <name type="scientific">Rhodopirellula europaea 6C</name>
    <dbReference type="NCBI Taxonomy" id="1263867"/>
    <lineage>
        <taxon>Bacteria</taxon>
        <taxon>Pseudomonadati</taxon>
        <taxon>Planctomycetota</taxon>
        <taxon>Planctomycetia</taxon>
        <taxon>Pirellulales</taxon>
        <taxon>Pirellulaceae</taxon>
        <taxon>Rhodopirellula</taxon>
    </lineage>
</organism>
<dbReference type="AlphaFoldDB" id="M2ADM8"/>